<feature type="compositionally biased region" description="Basic and acidic residues" evidence="2">
    <location>
        <begin position="442"/>
        <end position="453"/>
    </location>
</feature>
<accession>A0A1F4VDH3</accession>
<protein>
    <submittedName>
        <fullName evidence="3">Uncharacterized protein</fullName>
    </submittedName>
</protein>
<dbReference type="EMBL" id="MEVI01000003">
    <property type="protein sequence ID" value="OGC55194.1"/>
    <property type="molecule type" value="Genomic_DNA"/>
</dbReference>
<comment type="caution">
    <text evidence="3">The sequence shown here is derived from an EMBL/GenBank/DDBJ whole genome shotgun (WGS) entry which is preliminary data.</text>
</comment>
<feature type="compositionally biased region" description="Basic and acidic residues" evidence="2">
    <location>
        <begin position="393"/>
        <end position="410"/>
    </location>
</feature>
<evidence type="ECO:0000313" key="3">
    <source>
        <dbReference type="EMBL" id="OGC55194.1"/>
    </source>
</evidence>
<feature type="compositionally biased region" description="Basic and acidic residues" evidence="2">
    <location>
        <begin position="347"/>
        <end position="356"/>
    </location>
</feature>
<gene>
    <name evidence="3" type="ORF">A3A78_04435</name>
</gene>
<evidence type="ECO:0000256" key="1">
    <source>
        <dbReference type="SAM" id="Coils"/>
    </source>
</evidence>
<feature type="region of interest" description="Disordered" evidence="2">
    <location>
        <begin position="321"/>
        <end position="356"/>
    </location>
</feature>
<feature type="region of interest" description="Disordered" evidence="2">
    <location>
        <begin position="442"/>
        <end position="519"/>
    </location>
</feature>
<feature type="region of interest" description="Disordered" evidence="2">
    <location>
        <begin position="393"/>
        <end position="429"/>
    </location>
</feature>
<feature type="coiled-coil region" evidence="1">
    <location>
        <begin position="235"/>
        <end position="262"/>
    </location>
</feature>
<dbReference type="Proteomes" id="UP000176504">
    <property type="component" value="Unassembled WGS sequence"/>
</dbReference>
<dbReference type="AlphaFoldDB" id="A0A1F4VDH3"/>
<evidence type="ECO:0000313" key="4">
    <source>
        <dbReference type="Proteomes" id="UP000176504"/>
    </source>
</evidence>
<name>A0A1F4VDH3_UNCKA</name>
<feature type="compositionally biased region" description="Basic and acidic residues" evidence="2">
    <location>
        <begin position="418"/>
        <end position="429"/>
    </location>
</feature>
<proteinExistence type="predicted"/>
<sequence length="519" mass="57195">MSERTPLPAEMELAANEAEISKLEKKVETPPMHNEIMDVYKGGDSSTRIEIAKQAAMGAFKTLGIENLADAKELGKGQIVEEQSFSAAPQVFYRLKEKTGFWGKMKGEKEYEDDVVVYVRLNNGNRDPEKQTVIVAQVKQVKGVPQWDDSRNLYKVASETDVDAALEPGVVRNRFGLTDQWMRGELTVDEFRTGYKRQHGGRSLEQDWDGHNNKGHPLERWVSEKNREDLLARLNGEYAENLQKARDEAAGLHQQAAKELREYYNTRGAAARELMTFAEELMGQGLSDAQIISELSILRDAYGLSVEDLSAAETLFGARAKKVKRENEKEDAGQAPTKQARQVAQDEANKAAETRAQKAEGAVKNLTESQAELLKTIQTLQLNLTEALKKADEASAREAKERREFEERMAKQLADAQKAADERVARAEESFRAQMDAFAEGVRRSLSGEKPEGESVGEAGGGAETKKAPEAPEEAKPAGQQVVEGTATVVLEAQPETQPGAGGNGNTKPEETPPPEAII</sequence>
<evidence type="ECO:0000256" key="2">
    <source>
        <dbReference type="SAM" id="MobiDB-lite"/>
    </source>
</evidence>
<organism evidence="3 4">
    <name type="scientific">candidate division WWE3 bacterium RIFCSPLOWO2_01_FULL_41_18</name>
    <dbReference type="NCBI Taxonomy" id="1802625"/>
    <lineage>
        <taxon>Bacteria</taxon>
        <taxon>Katanobacteria</taxon>
    </lineage>
</organism>
<reference evidence="3 4" key="1">
    <citation type="journal article" date="2016" name="Nat. Commun.">
        <title>Thousands of microbial genomes shed light on interconnected biogeochemical processes in an aquifer system.</title>
        <authorList>
            <person name="Anantharaman K."/>
            <person name="Brown C.T."/>
            <person name="Hug L.A."/>
            <person name="Sharon I."/>
            <person name="Castelle C.J."/>
            <person name="Probst A.J."/>
            <person name="Thomas B.C."/>
            <person name="Singh A."/>
            <person name="Wilkins M.J."/>
            <person name="Karaoz U."/>
            <person name="Brodie E.L."/>
            <person name="Williams K.H."/>
            <person name="Hubbard S.S."/>
            <person name="Banfield J.F."/>
        </authorList>
    </citation>
    <scope>NUCLEOTIDE SEQUENCE [LARGE SCALE GENOMIC DNA]</scope>
</reference>
<feature type="compositionally biased region" description="Basic and acidic residues" evidence="2">
    <location>
        <begin position="464"/>
        <end position="476"/>
    </location>
</feature>
<keyword evidence="1" id="KW-0175">Coiled coil</keyword>